<dbReference type="SUPFAM" id="SSF51556">
    <property type="entry name" value="Metallo-dependent hydrolases"/>
    <property type="match status" value="1"/>
</dbReference>
<gene>
    <name evidence="3" type="ORF">ACFPYJ_15700</name>
</gene>
<evidence type="ECO:0000259" key="2">
    <source>
        <dbReference type="Pfam" id="PF04909"/>
    </source>
</evidence>
<dbReference type="InterPro" id="IPR006680">
    <property type="entry name" value="Amidohydro-rel"/>
</dbReference>
<dbReference type="Proteomes" id="UP001596047">
    <property type="component" value="Unassembled WGS sequence"/>
</dbReference>
<comment type="caution">
    <text evidence="3">The sequence shown here is derived from an EMBL/GenBank/DDBJ whole genome shotgun (WGS) entry which is preliminary data.</text>
</comment>
<keyword evidence="1" id="KW-0456">Lyase</keyword>
<dbReference type="Gene3D" id="3.20.20.140">
    <property type="entry name" value="Metal-dependent hydrolases"/>
    <property type="match status" value="1"/>
</dbReference>
<dbReference type="RefSeq" id="WP_379189104.1">
    <property type="nucleotide sequence ID" value="NZ_JBHSOW010000058.1"/>
</dbReference>
<proteinExistence type="predicted"/>
<dbReference type="PANTHER" id="PTHR21240">
    <property type="entry name" value="2-AMINO-3-CARBOXYLMUCONATE-6-SEMIALDEHYDE DECARBOXYLASE"/>
    <property type="match status" value="1"/>
</dbReference>
<dbReference type="InterPro" id="IPR032466">
    <property type="entry name" value="Metal_Hydrolase"/>
</dbReference>
<name>A0ABW0VXD3_9BACL</name>
<protein>
    <submittedName>
        <fullName evidence="3">Amidohydrolase family protein</fullName>
    </submittedName>
</protein>
<evidence type="ECO:0000256" key="1">
    <source>
        <dbReference type="ARBA" id="ARBA00023239"/>
    </source>
</evidence>
<evidence type="ECO:0000313" key="4">
    <source>
        <dbReference type="Proteomes" id="UP001596047"/>
    </source>
</evidence>
<evidence type="ECO:0000313" key="3">
    <source>
        <dbReference type="EMBL" id="MFC5650541.1"/>
    </source>
</evidence>
<dbReference type="EMBL" id="JBHSOW010000058">
    <property type="protein sequence ID" value="MFC5650541.1"/>
    <property type="molecule type" value="Genomic_DNA"/>
</dbReference>
<sequence length="241" mass="27401">MELFDAHITVGNGLHFQLEPVELLRQMDLYKVSKAFISPPDRCMAVANEEGHHYILDLVRTFPERFTGYASINPWYGKSGLEILIRALEQGLRGIKLHPFLQGFTLFDSIVQPVLEIAKQYSAVVYIQTWSSINALPLQVAEIARQYPEVNFILGRMGKTDFAIDAVPALSQAFNLYAETTYNQPDYLKNLVQRFGAERVLFSSDSPLTFMEMEIAKFHDIDISDSEKELIAHGNLERLIS</sequence>
<keyword evidence="4" id="KW-1185">Reference proteome</keyword>
<feature type="domain" description="Amidohydrolase-related" evidence="2">
    <location>
        <begin position="44"/>
        <end position="239"/>
    </location>
</feature>
<accession>A0ABW0VXD3</accession>
<dbReference type="Pfam" id="PF04909">
    <property type="entry name" value="Amidohydro_2"/>
    <property type="match status" value="1"/>
</dbReference>
<reference evidence="4" key="1">
    <citation type="journal article" date="2019" name="Int. J. Syst. Evol. Microbiol.">
        <title>The Global Catalogue of Microorganisms (GCM) 10K type strain sequencing project: providing services to taxonomists for standard genome sequencing and annotation.</title>
        <authorList>
            <consortium name="The Broad Institute Genomics Platform"/>
            <consortium name="The Broad Institute Genome Sequencing Center for Infectious Disease"/>
            <person name="Wu L."/>
            <person name="Ma J."/>
        </authorList>
    </citation>
    <scope>NUCLEOTIDE SEQUENCE [LARGE SCALE GENOMIC DNA]</scope>
    <source>
        <strain evidence="4">CGMCC 1.3240</strain>
    </source>
</reference>
<organism evidence="3 4">
    <name type="scientific">Paenibacillus solisilvae</name>
    <dbReference type="NCBI Taxonomy" id="2486751"/>
    <lineage>
        <taxon>Bacteria</taxon>
        <taxon>Bacillati</taxon>
        <taxon>Bacillota</taxon>
        <taxon>Bacilli</taxon>
        <taxon>Bacillales</taxon>
        <taxon>Paenibacillaceae</taxon>
        <taxon>Paenibacillus</taxon>
    </lineage>
</organism>
<dbReference type="InterPro" id="IPR032465">
    <property type="entry name" value="ACMSD"/>
</dbReference>
<dbReference type="PANTHER" id="PTHR21240:SF28">
    <property type="entry name" value="ISO-OROTATE DECARBOXYLASE (EUROFUNG)"/>
    <property type="match status" value="1"/>
</dbReference>